<sequence length="501" mass="53486">MVYSRDSGFVLLNIPNVRIRSQQSSYSESGTLTIECIYVTPEGQAAIDRNVFLILRINSSNEIPLDPRRMITFTAQVQGAHGQMYVLHGTDSDPEVLELYAPVFDSNDANALQRQEDLDTLQGIFTEYTGLTEVTSAHVSHSMPISTNSPDLRGHLVLVNEHSGDIIGEVDQRVTVHEDPDISHLGNGHEHGPVVIEINQDEEGQAIEAFARAIPTGQEDWMTKSARLVSQGISQTTNLLVNVVSSASSNYVNRSSPSLSTVSGAKSSPSSSSSSKAVAFISSSRTRTGLTHAHAVTAQAVKVSGKTLSVIDDMIGKMIGTKGSSNTPRGISKTSTVMPSSSFTDVVNIPPPPPYSTSPNPFTDSVKPPLPPRKAPLLSQSGSEKPPLPPRSISTPATAPPVSSSTLTAKAKLILSADLILSTLDQSVKQLIDVGGRSATRVVGHQYGSEAAQNTALIAGTVRNVALVYIDMRGVGRKALIKRVGKQYLKSKTQNEMNTAD</sequence>
<name>A0ACC1U9F5_9AGAR</name>
<dbReference type="Proteomes" id="UP001163835">
    <property type="component" value="Unassembled WGS sequence"/>
</dbReference>
<protein>
    <submittedName>
        <fullName evidence="1">Uncharacterized protein</fullName>
    </submittedName>
</protein>
<gene>
    <name evidence="1" type="ORF">F5876DRAFT_73732</name>
</gene>
<accession>A0ACC1U9F5</accession>
<comment type="caution">
    <text evidence="1">The sequence shown here is derived from an EMBL/GenBank/DDBJ whole genome shotgun (WGS) entry which is preliminary data.</text>
</comment>
<dbReference type="EMBL" id="MU794988">
    <property type="protein sequence ID" value="KAJ3813623.1"/>
    <property type="molecule type" value="Genomic_DNA"/>
</dbReference>
<reference evidence="1" key="1">
    <citation type="submission" date="2022-09" db="EMBL/GenBank/DDBJ databases">
        <title>A Global Phylogenomic Analysis of the Shiitake Genus Lentinula.</title>
        <authorList>
            <consortium name="DOE Joint Genome Institute"/>
            <person name="Sierra-Patev S."/>
            <person name="Min B."/>
            <person name="Naranjo-Ortiz M."/>
            <person name="Looney B."/>
            <person name="Konkel Z."/>
            <person name="Slot J.C."/>
            <person name="Sakamoto Y."/>
            <person name="Steenwyk J.L."/>
            <person name="Rokas A."/>
            <person name="Carro J."/>
            <person name="Camarero S."/>
            <person name="Ferreira P."/>
            <person name="Molpeceres G."/>
            <person name="Ruiz-Duenas F.J."/>
            <person name="Serrano A."/>
            <person name="Henrissat B."/>
            <person name="Drula E."/>
            <person name="Hughes K.W."/>
            <person name="Mata J.L."/>
            <person name="Ishikawa N.K."/>
            <person name="Vargas-Isla R."/>
            <person name="Ushijima S."/>
            <person name="Smith C.A."/>
            <person name="Ahrendt S."/>
            <person name="Andreopoulos W."/>
            <person name="He G."/>
            <person name="Labutti K."/>
            <person name="Lipzen A."/>
            <person name="Ng V."/>
            <person name="Riley R."/>
            <person name="Sandor L."/>
            <person name="Barry K."/>
            <person name="Martinez A.T."/>
            <person name="Xiao Y."/>
            <person name="Gibbons J.G."/>
            <person name="Terashima K."/>
            <person name="Grigoriev I.V."/>
            <person name="Hibbett D.S."/>
        </authorList>
    </citation>
    <scope>NUCLEOTIDE SEQUENCE</scope>
    <source>
        <strain evidence="1">TMI1499</strain>
    </source>
</reference>
<evidence type="ECO:0000313" key="1">
    <source>
        <dbReference type="EMBL" id="KAJ3813623.1"/>
    </source>
</evidence>
<proteinExistence type="predicted"/>
<organism evidence="1 2">
    <name type="scientific">Lentinula aff. lateritia</name>
    <dbReference type="NCBI Taxonomy" id="2804960"/>
    <lineage>
        <taxon>Eukaryota</taxon>
        <taxon>Fungi</taxon>
        <taxon>Dikarya</taxon>
        <taxon>Basidiomycota</taxon>
        <taxon>Agaricomycotina</taxon>
        <taxon>Agaricomycetes</taxon>
        <taxon>Agaricomycetidae</taxon>
        <taxon>Agaricales</taxon>
        <taxon>Marasmiineae</taxon>
        <taxon>Omphalotaceae</taxon>
        <taxon>Lentinula</taxon>
    </lineage>
</organism>
<evidence type="ECO:0000313" key="2">
    <source>
        <dbReference type="Proteomes" id="UP001163835"/>
    </source>
</evidence>
<keyword evidence="2" id="KW-1185">Reference proteome</keyword>